<proteinExistence type="predicted"/>
<comment type="caution">
    <text evidence="1">The sequence shown here is derived from an EMBL/GenBank/DDBJ whole genome shotgun (WGS) entry which is preliminary data.</text>
</comment>
<organism evidence="1 2">
    <name type="scientific">Lasiodiplodia mahajangana</name>
    <dbReference type="NCBI Taxonomy" id="1108764"/>
    <lineage>
        <taxon>Eukaryota</taxon>
        <taxon>Fungi</taxon>
        <taxon>Dikarya</taxon>
        <taxon>Ascomycota</taxon>
        <taxon>Pezizomycotina</taxon>
        <taxon>Dothideomycetes</taxon>
        <taxon>Dothideomycetes incertae sedis</taxon>
        <taxon>Botryosphaeriales</taxon>
        <taxon>Botryosphaeriaceae</taxon>
        <taxon>Lasiodiplodia</taxon>
    </lineage>
</organism>
<accession>A0ACC2JTD4</accession>
<dbReference type="EMBL" id="JAPUUL010000497">
    <property type="protein sequence ID" value="KAJ8130448.1"/>
    <property type="molecule type" value="Genomic_DNA"/>
</dbReference>
<name>A0ACC2JTD4_9PEZI</name>
<protein>
    <submittedName>
        <fullName evidence="1">Uncharacterized protein</fullName>
    </submittedName>
</protein>
<reference evidence="1" key="1">
    <citation type="submission" date="2022-12" db="EMBL/GenBank/DDBJ databases">
        <title>Genome Sequence of Lasiodiplodia mahajangana.</title>
        <authorList>
            <person name="Buettner E."/>
        </authorList>
    </citation>
    <scope>NUCLEOTIDE SEQUENCE</scope>
    <source>
        <strain evidence="1">VT137</strain>
    </source>
</reference>
<gene>
    <name evidence="1" type="ORF">O1611_g3182</name>
</gene>
<evidence type="ECO:0000313" key="2">
    <source>
        <dbReference type="Proteomes" id="UP001153332"/>
    </source>
</evidence>
<evidence type="ECO:0000313" key="1">
    <source>
        <dbReference type="EMBL" id="KAJ8130448.1"/>
    </source>
</evidence>
<sequence length="132" mass="14079">MPWRVQAGTRSSGEPGGRYCRSDQPTTDRKSKIKEQGEEVALSIQSPKARTAGGETAQYKHDASISVAVTGISGAEKLATLEAASHDISSDFLVVGSQISGTSIPLQGIHSTLSGFETRFNSFENLLKQLLI</sequence>
<keyword evidence="2" id="KW-1185">Reference proteome</keyword>
<dbReference type="Proteomes" id="UP001153332">
    <property type="component" value="Unassembled WGS sequence"/>
</dbReference>